<proteinExistence type="predicted"/>
<dbReference type="EMBL" id="KQ085964">
    <property type="protein sequence ID" value="KLO13158.1"/>
    <property type="molecule type" value="Genomic_DNA"/>
</dbReference>
<evidence type="ECO:0000313" key="1">
    <source>
        <dbReference type="EMBL" id="KLO13158.1"/>
    </source>
</evidence>
<reference evidence="1 2" key="1">
    <citation type="submission" date="2015-04" db="EMBL/GenBank/DDBJ databases">
        <title>Complete genome sequence of Schizopora paradoxa KUC8140, a cosmopolitan wood degrader in East Asia.</title>
        <authorList>
            <consortium name="DOE Joint Genome Institute"/>
            <person name="Min B."/>
            <person name="Park H."/>
            <person name="Jang Y."/>
            <person name="Kim J.-J."/>
            <person name="Kim K.H."/>
            <person name="Pangilinan J."/>
            <person name="Lipzen A."/>
            <person name="Riley R."/>
            <person name="Grigoriev I.V."/>
            <person name="Spatafora J.W."/>
            <person name="Choi I.-G."/>
        </authorList>
    </citation>
    <scope>NUCLEOTIDE SEQUENCE [LARGE SCALE GENOMIC DNA]</scope>
    <source>
        <strain evidence="1 2">KUC8140</strain>
    </source>
</reference>
<sequence>MKDHLQSAMQWIPYYGPPEISANDTIAPPEPLPHVIPGTDAAQHHTLNDYVIPPFIADPEAFGQGSSAGGPWIF</sequence>
<organism evidence="1 2">
    <name type="scientific">Schizopora paradoxa</name>
    <dbReference type="NCBI Taxonomy" id="27342"/>
    <lineage>
        <taxon>Eukaryota</taxon>
        <taxon>Fungi</taxon>
        <taxon>Dikarya</taxon>
        <taxon>Basidiomycota</taxon>
        <taxon>Agaricomycotina</taxon>
        <taxon>Agaricomycetes</taxon>
        <taxon>Hymenochaetales</taxon>
        <taxon>Schizoporaceae</taxon>
        <taxon>Schizopora</taxon>
    </lineage>
</organism>
<keyword evidence="2" id="KW-1185">Reference proteome</keyword>
<gene>
    <name evidence="1" type="ORF">SCHPADRAFT_997588</name>
</gene>
<protein>
    <submittedName>
        <fullName evidence="1">Uncharacterized protein</fullName>
    </submittedName>
</protein>
<dbReference type="Proteomes" id="UP000053477">
    <property type="component" value="Unassembled WGS sequence"/>
</dbReference>
<accession>A0A0H2RUN7</accession>
<name>A0A0H2RUN7_9AGAM</name>
<evidence type="ECO:0000313" key="2">
    <source>
        <dbReference type="Proteomes" id="UP000053477"/>
    </source>
</evidence>
<dbReference type="InParanoid" id="A0A0H2RUN7"/>
<dbReference type="AlphaFoldDB" id="A0A0H2RUN7"/>